<dbReference type="EMBL" id="JARRAG010000001">
    <property type="protein sequence ID" value="MDG3003736.1"/>
    <property type="molecule type" value="Genomic_DNA"/>
</dbReference>
<dbReference type="Proteomes" id="UP001216907">
    <property type="component" value="Unassembled WGS sequence"/>
</dbReference>
<dbReference type="InterPro" id="IPR043128">
    <property type="entry name" value="Rev_trsase/Diguanyl_cyclase"/>
</dbReference>
<dbReference type="SMART" id="SM00240">
    <property type="entry name" value="FHA"/>
    <property type="match status" value="1"/>
</dbReference>
<evidence type="ECO:0000256" key="1">
    <source>
        <dbReference type="ARBA" id="ARBA00012528"/>
    </source>
</evidence>
<evidence type="ECO:0000259" key="3">
    <source>
        <dbReference type="PROSITE" id="PS50006"/>
    </source>
</evidence>
<dbReference type="Gene3D" id="3.30.70.270">
    <property type="match status" value="1"/>
</dbReference>
<comment type="caution">
    <text evidence="5">The sequence shown here is derived from an EMBL/GenBank/DDBJ whole genome shotgun (WGS) entry which is preliminary data.</text>
</comment>
<gene>
    <name evidence="5" type="ORF">PZE19_08140</name>
</gene>
<dbReference type="Gene3D" id="2.60.200.20">
    <property type="match status" value="1"/>
</dbReference>
<dbReference type="SMART" id="SM00267">
    <property type="entry name" value="GGDEF"/>
    <property type="match status" value="1"/>
</dbReference>
<dbReference type="InterPro" id="IPR050469">
    <property type="entry name" value="Diguanylate_Cyclase"/>
</dbReference>
<dbReference type="SUPFAM" id="SSF49879">
    <property type="entry name" value="SMAD/FHA domain"/>
    <property type="match status" value="1"/>
</dbReference>
<dbReference type="PROSITE" id="PS50887">
    <property type="entry name" value="GGDEF"/>
    <property type="match status" value="1"/>
</dbReference>
<dbReference type="NCBIfam" id="TIGR00254">
    <property type="entry name" value="GGDEF"/>
    <property type="match status" value="1"/>
</dbReference>
<dbReference type="RefSeq" id="WP_277860085.1">
    <property type="nucleotide sequence ID" value="NZ_JARRAG010000001.1"/>
</dbReference>
<dbReference type="InterPro" id="IPR029787">
    <property type="entry name" value="Nucleotide_cyclase"/>
</dbReference>
<dbReference type="PROSITE" id="PS50006">
    <property type="entry name" value="FHA_DOMAIN"/>
    <property type="match status" value="1"/>
</dbReference>
<proteinExistence type="predicted"/>
<dbReference type="CDD" id="cd01949">
    <property type="entry name" value="GGDEF"/>
    <property type="match status" value="1"/>
</dbReference>
<dbReference type="InterPro" id="IPR000160">
    <property type="entry name" value="GGDEF_dom"/>
</dbReference>
<evidence type="ECO:0000256" key="2">
    <source>
        <dbReference type="ARBA" id="ARBA00034247"/>
    </source>
</evidence>
<dbReference type="Pfam" id="PF00990">
    <property type="entry name" value="GGDEF"/>
    <property type="match status" value="1"/>
</dbReference>
<name>A0ABT6F826_9BACT</name>
<dbReference type="EC" id="2.7.7.65" evidence="1"/>
<dbReference type="InterPro" id="IPR000253">
    <property type="entry name" value="FHA_dom"/>
</dbReference>
<organism evidence="5 6">
    <name type="scientific">Paludisphaera mucosa</name>
    <dbReference type="NCBI Taxonomy" id="3030827"/>
    <lineage>
        <taxon>Bacteria</taxon>
        <taxon>Pseudomonadati</taxon>
        <taxon>Planctomycetota</taxon>
        <taxon>Planctomycetia</taxon>
        <taxon>Isosphaerales</taxon>
        <taxon>Isosphaeraceae</taxon>
        <taxon>Paludisphaera</taxon>
    </lineage>
</organism>
<comment type="catalytic activity">
    <reaction evidence="2">
        <text>2 GTP = 3',3'-c-di-GMP + 2 diphosphate</text>
        <dbReference type="Rhea" id="RHEA:24898"/>
        <dbReference type="ChEBI" id="CHEBI:33019"/>
        <dbReference type="ChEBI" id="CHEBI:37565"/>
        <dbReference type="ChEBI" id="CHEBI:58805"/>
        <dbReference type="EC" id="2.7.7.65"/>
    </reaction>
</comment>
<dbReference type="SUPFAM" id="SSF55073">
    <property type="entry name" value="Nucleotide cyclase"/>
    <property type="match status" value="1"/>
</dbReference>
<evidence type="ECO:0000313" key="5">
    <source>
        <dbReference type="EMBL" id="MDG3003736.1"/>
    </source>
</evidence>
<evidence type="ECO:0000313" key="6">
    <source>
        <dbReference type="Proteomes" id="UP001216907"/>
    </source>
</evidence>
<dbReference type="Pfam" id="PF00498">
    <property type="entry name" value="FHA"/>
    <property type="match status" value="1"/>
</dbReference>
<dbReference type="InterPro" id="IPR008984">
    <property type="entry name" value="SMAD_FHA_dom_sf"/>
</dbReference>
<keyword evidence="6" id="KW-1185">Reference proteome</keyword>
<reference evidence="5 6" key="1">
    <citation type="submission" date="2023-03" db="EMBL/GenBank/DDBJ databases">
        <title>Paludisphaera mucosa sp. nov. a novel planctomycete from northern fen.</title>
        <authorList>
            <person name="Ivanova A."/>
        </authorList>
    </citation>
    <scope>NUCLEOTIDE SEQUENCE [LARGE SCALE GENOMIC DNA]</scope>
    <source>
        <strain evidence="5 6">Pla2</strain>
    </source>
</reference>
<feature type="domain" description="FHA" evidence="3">
    <location>
        <begin position="50"/>
        <end position="100"/>
    </location>
</feature>
<dbReference type="CDD" id="cd00060">
    <property type="entry name" value="FHA"/>
    <property type="match status" value="1"/>
</dbReference>
<dbReference type="PANTHER" id="PTHR45138">
    <property type="entry name" value="REGULATORY COMPONENTS OF SENSORY TRANSDUCTION SYSTEM"/>
    <property type="match status" value="1"/>
</dbReference>
<evidence type="ECO:0000259" key="4">
    <source>
        <dbReference type="PROSITE" id="PS50887"/>
    </source>
</evidence>
<sequence length="323" mass="35898">MDLKATTHICVSPVKAEDEDTQVVPSQPMYLIVVHGGTTGTMLRIDGPETSLGRGGDNTHQFHEATVSRRHAVLSHRDEGLSWLTDLGSSNGSFVDSRRIPPRTPVRIEDGARIQLGAAVVLKYVSLDPCDERFQREMFERTVRDNLTGLYNRAYFLEQIGPLCERNQMRNLGTAILMVDVDHFKRVNDTYGHDIGDAALREVAKSLRDSTRSDDLVARYGGEEFIIALPVASTEQALERAEQIRLMLARRTVRAGRRELRITASVGLSCSLLDRPRTVNALIATADIALYEAKRSGRDRVVDAGRLLLDAERRTESCDAVAV</sequence>
<dbReference type="PANTHER" id="PTHR45138:SF9">
    <property type="entry name" value="DIGUANYLATE CYCLASE DGCM-RELATED"/>
    <property type="match status" value="1"/>
</dbReference>
<feature type="domain" description="GGDEF" evidence="4">
    <location>
        <begin position="172"/>
        <end position="306"/>
    </location>
</feature>
<protein>
    <recommendedName>
        <fullName evidence="1">diguanylate cyclase</fullName>
        <ecNumber evidence="1">2.7.7.65</ecNumber>
    </recommendedName>
</protein>
<accession>A0ABT6F826</accession>